<evidence type="ECO:0000256" key="2">
    <source>
        <dbReference type="ARBA" id="ARBA00004651"/>
    </source>
</evidence>
<dbReference type="InterPro" id="IPR005467">
    <property type="entry name" value="His_kinase_dom"/>
</dbReference>
<reference evidence="18" key="1">
    <citation type="journal article" date="2019" name="Int. J. Syst. Evol. Microbiol.">
        <title>The Global Catalogue of Microorganisms (GCM) 10K type strain sequencing project: providing services to taxonomists for standard genome sequencing and annotation.</title>
        <authorList>
            <consortium name="The Broad Institute Genomics Platform"/>
            <consortium name="The Broad Institute Genome Sequencing Center for Infectious Disease"/>
            <person name="Wu L."/>
            <person name="Ma J."/>
        </authorList>
    </citation>
    <scope>NUCLEOTIDE SEQUENCE [LARGE SCALE GENOMIC DNA]</scope>
    <source>
        <strain evidence="18">CCM 8749</strain>
    </source>
</reference>
<dbReference type="Pfam" id="PF02518">
    <property type="entry name" value="HATPase_c"/>
    <property type="match status" value="1"/>
</dbReference>
<dbReference type="Gene3D" id="6.10.340.10">
    <property type="match status" value="1"/>
</dbReference>
<protein>
    <recommendedName>
        <fullName evidence="3">histidine kinase</fullName>
        <ecNumber evidence="3">2.7.13.3</ecNumber>
    </recommendedName>
</protein>
<feature type="transmembrane region" description="Helical" evidence="14">
    <location>
        <begin position="12"/>
        <end position="33"/>
    </location>
</feature>
<keyword evidence="4" id="KW-1003">Cell membrane</keyword>
<dbReference type="PROSITE" id="PS50109">
    <property type="entry name" value="HIS_KIN"/>
    <property type="match status" value="1"/>
</dbReference>
<keyword evidence="13 14" id="KW-0472">Membrane</keyword>
<keyword evidence="6" id="KW-0808">Transferase</keyword>
<dbReference type="CDD" id="cd16917">
    <property type="entry name" value="HATPase_UhpB-NarQ-NarX-like"/>
    <property type="match status" value="1"/>
</dbReference>
<evidence type="ECO:0000259" key="16">
    <source>
        <dbReference type="PROSITE" id="PS50885"/>
    </source>
</evidence>
<dbReference type="PANTHER" id="PTHR24421:SF37">
    <property type="entry name" value="SENSOR HISTIDINE KINASE NARS"/>
    <property type="match status" value="1"/>
</dbReference>
<gene>
    <name evidence="17" type="ORF">ACFPXP_05950</name>
</gene>
<evidence type="ECO:0000256" key="11">
    <source>
        <dbReference type="ARBA" id="ARBA00022989"/>
    </source>
</evidence>
<keyword evidence="8" id="KW-0547">Nucleotide-binding</keyword>
<comment type="caution">
    <text evidence="17">The sequence shown here is derived from an EMBL/GenBank/DDBJ whole genome shotgun (WGS) entry which is preliminary data.</text>
</comment>
<keyword evidence="7 14" id="KW-0812">Transmembrane</keyword>
<proteinExistence type="predicted"/>
<evidence type="ECO:0000256" key="3">
    <source>
        <dbReference type="ARBA" id="ARBA00012438"/>
    </source>
</evidence>
<dbReference type="InterPro" id="IPR003660">
    <property type="entry name" value="HAMP_dom"/>
</dbReference>
<evidence type="ECO:0000313" key="17">
    <source>
        <dbReference type="EMBL" id="MFC5985974.1"/>
    </source>
</evidence>
<feature type="domain" description="HAMP" evidence="16">
    <location>
        <begin position="66"/>
        <end position="118"/>
    </location>
</feature>
<dbReference type="InterPro" id="IPR011712">
    <property type="entry name" value="Sig_transdc_His_kin_sub3_dim/P"/>
</dbReference>
<keyword evidence="12" id="KW-0902">Two-component regulatory system</keyword>
<feature type="domain" description="Histidine kinase" evidence="15">
    <location>
        <begin position="144"/>
        <end position="337"/>
    </location>
</feature>
<dbReference type="Proteomes" id="UP001596250">
    <property type="component" value="Unassembled WGS sequence"/>
</dbReference>
<dbReference type="GO" id="GO:0016301">
    <property type="term" value="F:kinase activity"/>
    <property type="evidence" value="ECO:0007669"/>
    <property type="project" value="UniProtKB-KW"/>
</dbReference>
<evidence type="ECO:0000256" key="7">
    <source>
        <dbReference type="ARBA" id="ARBA00022692"/>
    </source>
</evidence>
<dbReference type="InterPro" id="IPR003594">
    <property type="entry name" value="HATPase_dom"/>
</dbReference>
<comment type="subcellular location">
    <subcellularLocation>
        <location evidence="2">Cell membrane</location>
        <topology evidence="2">Multi-pass membrane protein</topology>
    </subcellularLocation>
</comment>
<dbReference type="RefSeq" id="WP_379893274.1">
    <property type="nucleotide sequence ID" value="NZ_CBCSCT010000019.1"/>
</dbReference>
<evidence type="ECO:0000256" key="14">
    <source>
        <dbReference type="SAM" id="Phobius"/>
    </source>
</evidence>
<evidence type="ECO:0000259" key="15">
    <source>
        <dbReference type="PROSITE" id="PS50109"/>
    </source>
</evidence>
<dbReference type="Gene3D" id="3.30.565.10">
    <property type="entry name" value="Histidine kinase-like ATPase, C-terminal domain"/>
    <property type="match status" value="1"/>
</dbReference>
<dbReference type="InterPro" id="IPR050482">
    <property type="entry name" value="Sensor_HK_TwoCompSys"/>
</dbReference>
<dbReference type="SMART" id="SM00304">
    <property type="entry name" value="HAMP"/>
    <property type="match status" value="1"/>
</dbReference>
<evidence type="ECO:0000256" key="6">
    <source>
        <dbReference type="ARBA" id="ARBA00022679"/>
    </source>
</evidence>
<dbReference type="Gene3D" id="1.20.5.1930">
    <property type="match status" value="1"/>
</dbReference>
<evidence type="ECO:0000256" key="9">
    <source>
        <dbReference type="ARBA" id="ARBA00022777"/>
    </source>
</evidence>
<dbReference type="CDD" id="cd06225">
    <property type="entry name" value="HAMP"/>
    <property type="match status" value="1"/>
</dbReference>
<dbReference type="EC" id="2.7.13.3" evidence="3"/>
<dbReference type="PROSITE" id="PS50885">
    <property type="entry name" value="HAMP"/>
    <property type="match status" value="1"/>
</dbReference>
<dbReference type="Pfam" id="PF07730">
    <property type="entry name" value="HisKA_3"/>
    <property type="match status" value="1"/>
</dbReference>
<dbReference type="PANTHER" id="PTHR24421">
    <property type="entry name" value="NITRATE/NITRITE SENSOR PROTEIN NARX-RELATED"/>
    <property type="match status" value="1"/>
</dbReference>
<feature type="transmembrane region" description="Helical" evidence="14">
    <location>
        <begin position="45"/>
        <end position="65"/>
    </location>
</feature>
<evidence type="ECO:0000256" key="5">
    <source>
        <dbReference type="ARBA" id="ARBA00022553"/>
    </source>
</evidence>
<dbReference type="SUPFAM" id="SSF55874">
    <property type="entry name" value="ATPase domain of HSP90 chaperone/DNA topoisomerase II/histidine kinase"/>
    <property type="match status" value="1"/>
</dbReference>
<keyword evidence="11 14" id="KW-1133">Transmembrane helix</keyword>
<evidence type="ECO:0000256" key="8">
    <source>
        <dbReference type="ARBA" id="ARBA00022741"/>
    </source>
</evidence>
<evidence type="ECO:0000256" key="10">
    <source>
        <dbReference type="ARBA" id="ARBA00022840"/>
    </source>
</evidence>
<keyword evidence="9 17" id="KW-0418">Kinase</keyword>
<keyword evidence="5" id="KW-0597">Phosphoprotein</keyword>
<dbReference type="EMBL" id="JBHSQV010000034">
    <property type="protein sequence ID" value="MFC5985974.1"/>
    <property type="molecule type" value="Genomic_DNA"/>
</dbReference>
<evidence type="ECO:0000256" key="13">
    <source>
        <dbReference type="ARBA" id="ARBA00023136"/>
    </source>
</evidence>
<accession>A0ABW1ILT1</accession>
<name>A0ABW1ILT1_9BACL</name>
<sequence>MVILKKLRQVKWQLLVYFLIAGAASAGGMAAVMYYHEHPVEDRVFWFWIVPLILMIQFIIGYAAARRIQSDVDLLQLKLAQIENGNYHTRVPGTGFGPMDLLYKTFNSMAASLEHRTKRLQSMGEESTVKEQSKERAVLEERRRLARDLHDTVSQHLFAIHMSSSSLPRILEKNPEAAGQVIEQLIEMSHLAQKQMRGLIAQLRPMELEGKSLAEAVEKWFPDYCRQNGLQGSLEMRLDHKVSEPIEHQLFLILQEAMANIVKHASAVHAVLSIVLEDRQLKMSLSDDGKGFSGQSKAGSYGLGTMRERAEKIGGSLEIISLQGSGTRVLVRIPMFEETELLQSGVGDGNE</sequence>
<dbReference type="InterPro" id="IPR036890">
    <property type="entry name" value="HATPase_C_sf"/>
</dbReference>
<evidence type="ECO:0000256" key="1">
    <source>
        <dbReference type="ARBA" id="ARBA00000085"/>
    </source>
</evidence>
<evidence type="ECO:0000313" key="18">
    <source>
        <dbReference type="Proteomes" id="UP001596250"/>
    </source>
</evidence>
<keyword evidence="18" id="KW-1185">Reference proteome</keyword>
<evidence type="ECO:0000256" key="4">
    <source>
        <dbReference type="ARBA" id="ARBA00022475"/>
    </source>
</evidence>
<keyword evidence="10" id="KW-0067">ATP-binding</keyword>
<organism evidence="17 18">
    <name type="scientific">Marinicrinis lubricantis</name>
    <dbReference type="NCBI Taxonomy" id="2086470"/>
    <lineage>
        <taxon>Bacteria</taxon>
        <taxon>Bacillati</taxon>
        <taxon>Bacillota</taxon>
        <taxon>Bacilli</taxon>
        <taxon>Bacillales</taxon>
        <taxon>Paenibacillaceae</taxon>
    </lineage>
</organism>
<evidence type="ECO:0000256" key="12">
    <source>
        <dbReference type="ARBA" id="ARBA00023012"/>
    </source>
</evidence>
<comment type="catalytic activity">
    <reaction evidence="1">
        <text>ATP + protein L-histidine = ADP + protein N-phospho-L-histidine.</text>
        <dbReference type="EC" id="2.7.13.3"/>
    </reaction>
</comment>